<keyword evidence="3" id="KW-0547">Nucleotide-binding</keyword>
<dbReference type="AlphaFoldDB" id="A0A517YZA3"/>
<dbReference type="InterPro" id="IPR027417">
    <property type="entry name" value="P-loop_NTPase"/>
</dbReference>
<keyword evidence="4 6" id="KW-0067">ATP-binding</keyword>
<dbReference type="InterPro" id="IPR003439">
    <property type="entry name" value="ABC_transporter-like_ATP-bd"/>
</dbReference>
<dbReference type="RefSeq" id="WP_200761396.1">
    <property type="nucleotide sequence ID" value="NZ_CP036425.1"/>
</dbReference>
<name>A0A517YZA3_9BACT</name>
<evidence type="ECO:0000313" key="7">
    <source>
        <dbReference type="Proteomes" id="UP000317369"/>
    </source>
</evidence>
<sequence length="239" mass="25965">MGQCECVTVKKSVKTMAAASEHVLQVACMFGLGVDEEREEVIVPRTEVPVPDGAVVYVTGASGSGKSTILRLIKSQLQSDASMHLIDFDAMEIENGVERSLVDGFDDDAPLKDVLRWLSIAGLNDAFVMLRKPRELSDGQRYRLKLAKAIGESEQVLSQGKKVVVFADEFGATLDRVTAKVIAKNVQRWVRSHVEDSEEGSVTMIVATTHEDLMEALEPSVLVEKGLGGEVAVYSRGGE</sequence>
<dbReference type="PROSITE" id="PS50893">
    <property type="entry name" value="ABC_TRANSPORTER_2"/>
    <property type="match status" value="1"/>
</dbReference>
<keyword evidence="2" id="KW-0808">Transferase</keyword>
<evidence type="ECO:0000313" key="6">
    <source>
        <dbReference type="EMBL" id="QDU35568.1"/>
    </source>
</evidence>
<dbReference type="GO" id="GO:0016887">
    <property type="term" value="F:ATP hydrolysis activity"/>
    <property type="evidence" value="ECO:0007669"/>
    <property type="project" value="InterPro"/>
</dbReference>
<evidence type="ECO:0000256" key="1">
    <source>
        <dbReference type="ARBA" id="ARBA00022448"/>
    </source>
</evidence>
<dbReference type="EMBL" id="CP036425">
    <property type="protein sequence ID" value="QDU35568.1"/>
    <property type="molecule type" value="Genomic_DNA"/>
</dbReference>
<dbReference type="PANTHER" id="PTHR42788:SF13">
    <property type="entry name" value="ALIPHATIC SULFONATES IMPORT ATP-BINDING PROTEIN SSUB"/>
    <property type="match status" value="1"/>
</dbReference>
<dbReference type="KEGG" id="pcor:KS4_36510"/>
<dbReference type="Gene3D" id="3.40.50.300">
    <property type="entry name" value="P-loop containing nucleotide triphosphate hydrolases"/>
    <property type="match status" value="1"/>
</dbReference>
<evidence type="ECO:0000256" key="2">
    <source>
        <dbReference type="ARBA" id="ARBA00022679"/>
    </source>
</evidence>
<feature type="domain" description="ABC transporter" evidence="5">
    <location>
        <begin position="24"/>
        <end position="235"/>
    </location>
</feature>
<accession>A0A517YZA3</accession>
<dbReference type="InterPro" id="IPR050166">
    <property type="entry name" value="ABC_transporter_ATP-bind"/>
</dbReference>
<dbReference type="PANTHER" id="PTHR42788">
    <property type="entry name" value="TAURINE IMPORT ATP-BINDING PROTEIN-RELATED"/>
    <property type="match status" value="1"/>
</dbReference>
<dbReference type="InterPro" id="IPR059117">
    <property type="entry name" value="APS_kinase_dom"/>
</dbReference>
<gene>
    <name evidence="6" type="ORF">KS4_36510</name>
</gene>
<reference evidence="6 7" key="1">
    <citation type="submission" date="2019-02" db="EMBL/GenBank/DDBJ databases">
        <title>Deep-cultivation of Planctomycetes and their phenomic and genomic characterization uncovers novel biology.</title>
        <authorList>
            <person name="Wiegand S."/>
            <person name="Jogler M."/>
            <person name="Boedeker C."/>
            <person name="Pinto D."/>
            <person name="Vollmers J."/>
            <person name="Rivas-Marin E."/>
            <person name="Kohn T."/>
            <person name="Peeters S.H."/>
            <person name="Heuer A."/>
            <person name="Rast P."/>
            <person name="Oberbeckmann S."/>
            <person name="Bunk B."/>
            <person name="Jeske O."/>
            <person name="Meyerdierks A."/>
            <person name="Storesund J.E."/>
            <person name="Kallscheuer N."/>
            <person name="Luecker S."/>
            <person name="Lage O.M."/>
            <person name="Pohl T."/>
            <person name="Merkel B.J."/>
            <person name="Hornburger P."/>
            <person name="Mueller R.-W."/>
            <person name="Bruemmer F."/>
            <person name="Labrenz M."/>
            <person name="Spormann A.M."/>
            <person name="Op den Camp H."/>
            <person name="Overmann J."/>
            <person name="Amann R."/>
            <person name="Jetten M.S.M."/>
            <person name="Mascher T."/>
            <person name="Medema M.H."/>
            <person name="Devos D.P."/>
            <person name="Kaster A.-K."/>
            <person name="Ovreas L."/>
            <person name="Rohde M."/>
            <person name="Galperin M.Y."/>
            <person name="Jogler C."/>
        </authorList>
    </citation>
    <scope>NUCLEOTIDE SEQUENCE [LARGE SCALE GENOMIC DNA]</scope>
    <source>
        <strain evidence="6 7">KS4</strain>
    </source>
</reference>
<dbReference type="GO" id="GO:0005524">
    <property type="term" value="F:ATP binding"/>
    <property type="evidence" value="ECO:0007669"/>
    <property type="project" value="UniProtKB-KW"/>
</dbReference>
<dbReference type="SMART" id="SM00382">
    <property type="entry name" value="AAA"/>
    <property type="match status" value="1"/>
</dbReference>
<dbReference type="InterPro" id="IPR003593">
    <property type="entry name" value="AAA+_ATPase"/>
</dbReference>
<evidence type="ECO:0000256" key="4">
    <source>
        <dbReference type="ARBA" id="ARBA00022840"/>
    </source>
</evidence>
<keyword evidence="1" id="KW-0813">Transport</keyword>
<dbReference type="Proteomes" id="UP000317369">
    <property type="component" value="Chromosome"/>
</dbReference>
<evidence type="ECO:0000256" key="3">
    <source>
        <dbReference type="ARBA" id="ARBA00022741"/>
    </source>
</evidence>
<evidence type="ECO:0000259" key="5">
    <source>
        <dbReference type="PROSITE" id="PS50893"/>
    </source>
</evidence>
<proteinExistence type="predicted"/>
<protein>
    <submittedName>
        <fullName evidence="6">DL-methionine transporter ATP-binding subunit</fullName>
    </submittedName>
</protein>
<keyword evidence="7" id="KW-1185">Reference proteome</keyword>
<organism evidence="6 7">
    <name type="scientific">Poriferisphaera corsica</name>
    <dbReference type="NCBI Taxonomy" id="2528020"/>
    <lineage>
        <taxon>Bacteria</taxon>
        <taxon>Pseudomonadati</taxon>
        <taxon>Planctomycetota</taxon>
        <taxon>Phycisphaerae</taxon>
        <taxon>Phycisphaerales</taxon>
        <taxon>Phycisphaeraceae</taxon>
        <taxon>Poriferisphaera</taxon>
    </lineage>
</organism>
<dbReference type="Pfam" id="PF01583">
    <property type="entry name" value="APS_kinase"/>
    <property type="match status" value="1"/>
</dbReference>
<dbReference type="SUPFAM" id="SSF52540">
    <property type="entry name" value="P-loop containing nucleoside triphosphate hydrolases"/>
    <property type="match status" value="1"/>
</dbReference>